<comment type="caution">
    <text evidence="10">The sequence shown here is derived from an EMBL/GenBank/DDBJ whole genome shotgun (WGS) entry which is preliminary data.</text>
</comment>
<dbReference type="InterPro" id="IPR000795">
    <property type="entry name" value="T_Tr_GTP-bd_dom"/>
</dbReference>
<keyword evidence="4" id="KW-0547">Nucleotide-binding</keyword>
<dbReference type="InterPro" id="IPR050055">
    <property type="entry name" value="EF-Tu_GTPase"/>
</dbReference>
<dbReference type="InterPro" id="IPR004535">
    <property type="entry name" value="Transl_elong_SelB"/>
</dbReference>
<dbReference type="InterPro" id="IPR031157">
    <property type="entry name" value="G_TR_CS"/>
</dbReference>
<dbReference type="CDD" id="cd04171">
    <property type="entry name" value="SelB"/>
    <property type="match status" value="1"/>
</dbReference>
<dbReference type="Gene3D" id="1.10.10.10">
    <property type="entry name" value="Winged helix-like DNA-binding domain superfamily/Winged helix DNA-binding domain"/>
    <property type="match status" value="3"/>
</dbReference>
<dbReference type="AlphaFoldDB" id="A0A853H1K5"/>
<dbReference type="Pfam" id="PF00009">
    <property type="entry name" value="GTP_EFTU"/>
    <property type="match status" value="1"/>
</dbReference>
<sequence length="642" mass="70450">MIVGTAGHIDHGKTTLVRALTGVDTDRLKEEKARGISIELGYAYTPLPNDDVLGFIDVPGHERLIHTMAAGASGIDFGLLVVAADDGIMPQTLEHLAILSILGISRGAIAITKADRVDEARLHDVQEAVVQLTKDTFLQNAAVFFVSATTDDDAGLHELRTHLHAMAQTVAARNAAGLFRLAVDRVFTLKGQGTVVTGTVHDGVLALDDDTLDIRLMPAGQKLRVRSIHAQNQASQEARAGQRCALNLGGIDKSAITRGDWIADARCFVPSRNIDVELSLLPDSSSAVRAWSPLHIHLGASHFLAHAVPLSCAALAAGETGWIQLVFDQAICAMPGDRYLVRDAQARHTIGGGVVLDPNAPQRKRRSPERLAWLQAVSNHHAGAGLPGLLQQAPWGLDEYHVLRLTRRNPDEKPLPAGTLWISARGGQSTRSLILQSHWNALISQTLQTIASFHKHWPDEPGIDAARLRRMAWPTLPEAMWLALSEHLTSTNQLARNGPWLHLPEHAVGLTAKEIELAGHLLPLLHAGRFDPPWVRDLAVQLNEDEQSVRQTLLKLLRRGDVYQVVRDLFYHREQIIQLAGLITAMGGNEGVNAAQFRDKTGLGRKRAIQILEFFDRAGYTRRLRDHHVLRKNGADFWHQLS</sequence>
<name>A0A853H1K5_9BURK</name>
<keyword evidence="6" id="KW-0342">GTP-binding</keyword>
<dbReference type="InterPro" id="IPR036390">
    <property type="entry name" value="WH_DNA-bd_sf"/>
</dbReference>
<dbReference type="Pfam" id="PF25461">
    <property type="entry name" value="Beta-barrel_SelB"/>
    <property type="match status" value="1"/>
</dbReference>
<dbReference type="Proteomes" id="UP000554144">
    <property type="component" value="Unassembled WGS sequence"/>
</dbReference>
<dbReference type="EMBL" id="JACCEV010000001">
    <property type="protein sequence ID" value="NYT85115.1"/>
    <property type="molecule type" value="Genomic_DNA"/>
</dbReference>
<comment type="subcellular location">
    <subcellularLocation>
        <location evidence="1">Cytoplasm</location>
    </subcellularLocation>
</comment>
<dbReference type="SUPFAM" id="SSF50465">
    <property type="entry name" value="EF-Tu/eEF-1alpha/eIF2-gamma C-terminal domain"/>
    <property type="match status" value="1"/>
</dbReference>
<dbReference type="GO" id="GO:0003723">
    <property type="term" value="F:RNA binding"/>
    <property type="evidence" value="ECO:0007669"/>
    <property type="project" value="InterPro"/>
</dbReference>
<evidence type="ECO:0000256" key="5">
    <source>
        <dbReference type="ARBA" id="ARBA00022917"/>
    </source>
</evidence>
<dbReference type="InterPro" id="IPR004161">
    <property type="entry name" value="EFTu-like_2"/>
</dbReference>
<dbReference type="GO" id="GO:0001514">
    <property type="term" value="P:selenocysteine incorporation"/>
    <property type="evidence" value="ECO:0007669"/>
    <property type="project" value="InterPro"/>
</dbReference>
<dbReference type="Gene3D" id="2.40.30.10">
    <property type="entry name" value="Translation factors"/>
    <property type="match status" value="1"/>
</dbReference>
<evidence type="ECO:0000256" key="6">
    <source>
        <dbReference type="ARBA" id="ARBA00023134"/>
    </source>
</evidence>
<evidence type="ECO:0000313" key="10">
    <source>
        <dbReference type="EMBL" id="NYT85115.1"/>
    </source>
</evidence>
<dbReference type="NCBIfam" id="TIGR00475">
    <property type="entry name" value="selB"/>
    <property type="match status" value="1"/>
</dbReference>
<keyword evidence="3" id="KW-0963">Cytoplasm</keyword>
<gene>
    <name evidence="10" type="primary">selB</name>
    <name evidence="10" type="ORF">H0A62_05825</name>
</gene>
<keyword evidence="11" id="KW-1185">Reference proteome</keyword>
<dbReference type="InterPro" id="IPR015191">
    <property type="entry name" value="SelB_WHD4"/>
</dbReference>
<keyword evidence="5" id="KW-0648">Protein biosynthesis</keyword>
<dbReference type="InterPro" id="IPR048931">
    <property type="entry name" value="WHD_2nd_SelB_bact"/>
</dbReference>
<dbReference type="InterPro" id="IPR009001">
    <property type="entry name" value="Transl_elong_EF1A/Init_IF2_C"/>
</dbReference>
<dbReference type="GO" id="GO:0005737">
    <property type="term" value="C:cytoplasm"/>
    <property type="evidence" value="ECO:0007669"/>
    <property type="project" value="UniProtKB-SubCell"/>
</dbReference>
<dbReference type="InterPro" id="IPR009000">
    <property type="entry name" value="Transl_B-barrel_sf"/>
</dbReference>
<dbReference type="GO" id="GO:0003924">
    <property type="term" value="F:GTPase activity"/>
    <property type="evidence" value="ECO:0007669"/>
    <property type="project" value="InterPro"/>
</dbReference>
<dbReference type="InterPro" id="IPR015190">
    <property type="entry name" value="Elong_fac_SelB-wing-hlx_typ-2"/>
</dbReference>
<evidence type="ECO:0000256" key="3">
    <source>
        <dbReference type="ARBA" id="ARBA00022490"/>
    </source>
</evidence>
<dbReference type="GO" id="GO:0005525">
    <property type="term" value="F:GTP binding"/>
    <property type="evidence" value="ECO:0007669"/>
    <property type="project" value="UniProtKB-KW"/>
</dbReference>
<dbReference type="PANTHER" id="PTHR43721:SF22">
    <property type="entry name" value="ELONGATION FACTOR TU, MITOCHONDRIAL"/>
    <property type="match status" value="1"/>
</dbReference>
<proteinExistence type="predicted"/>
<evidence type="ECO:0000256" key="7">
    <source>
        <dbReference type="ARBA" id="ARBA00025526"/>
    </source>
</evidence>
<evidence type="ECO:0000259" key="9">
    <source>
        <dbReference type="PROSITE" id="PS51722"/>
    </source>
</evidence>
<feature type="domain" description="Tr-type G" evidence="9">
    <location>
        <begin position="1"/>
        <end position="171"/>
    </location>
</feature>
<reference evidence="10 11" key="1">
    <citation type="submission" date="2020-07" db="EMBL/GenBank/DDBJ databases">
        <title>Taxonomic revisions and descriptions of new bacterial species based on genomic comparisons in the high-G+C-content subgroup of the family Alcaligenaceae.</title>
        <authorList>
            <person name="Szabo A."/>
            <person name="Felfoldi T."/>
        </authorList>
    </citation>
    <scope>NUCLEOTIDE SEQUENCE [LARGE SCALE GENOMIC DNA]</scope>
    <source>
        <strain evidence="10 11">DSM 25667</strain>
    </source>
</reference>
<dbReference type="SUPFAM" id="SSF52540">
    <property type="entry name" value="P-loop containing nucleoside triphosphate hydrolases"/>
    <property type="match status" value="1"/>
</dbReference>
<dbReference type="PRINTS" id="PR00315">
    <property type="entry name" value="ELONGATNFCT"/>
</dbReference>
<dbReference type="CDD" id="cd15491">
    <property type="entry name" value="selB_III"/>
    <property type="match status" value="1"/>
</dbReference>
<dbReference type="RefSeq" id="WP_130037360.1">
    <property type="nucleotide sequence ID" value="NZ_JACCEV010000001.1"/>
</dbReference>
<dbReference type="PANTHER" id="PTHR43721">
    <property type="entry name" value="ELONGATION FACTOR TU-RELATED"/>
    <property type="match status" value="1"/>
</dbReference>
<dbReference type="InterPro" id="IPR036388">
    <property type="entry name" value="WH-like_DNA-bd_sf"/>
</dbReference>
<evidence type="ECO:0000256" key="2">
    <source>
        <dbReference type="ARBA" id="ARBA00015953"/>
    </source>
</evidence>
<keyword evidence="10" id="KW-0251">Elongation factor</keyword>
<dbReference type="OrthoDB" id="9803139at2"/>
<dbReference type="SUPFAM" id="SSF46785">
    <property type="entry name" value="Winged helix' DNA-binding domain"/>
    <property type="match status" value="3"/>
</dbReference>
<dbReference type="InterPro" id="IPR057335">
    <property type="entry name" value="Beta-barrel_SelB"/>
</dbReference>
<accession>A0A853H1K5</accession>
<dbReference type="InterPro" id="IPR027417">
    <property type="entry name" value="P-loop_NTPase"/>
</dbReference>
<organism evidence="10 11">
    <name type="scientific">Pollutimonas harenae</name>
    <dbReference type="NCBI Taxonomy" id="657015"/>
    <lineage>
        <taxon>Bacteria</taxon>
        <taxon>Pseudomonadati</taxon>
        <taxon>Pseudomonadota</taxon>
        <taxon>Betaproteobacteria</taxon>
        <taxon>Burkholderiales</taxon>
        <taxon>Alcaligenaceae</taxon>
        <taxon>Pollutimonas</taxon>
    </lineage>
</organism>
<dbReference type="CDD" id="cd03696">
    <property type="entry name" value="SelB_II"/>
    <property type="match status" value="1"/>
</dbReference>
<dbReference type="Pfam" id="PF09106">
    <property type="entry name" value="WHD_2nd_SelB"/>
    <property type="match status" value="1"/>
</dbReference>
<dbReference type="Pfam" id="PF03144">
    <property type="entry name" value="GTP_EFTU_D2"/>
    <property type="match status" value="1"/>
</dbReference>
<dbReference type="Pfam" id="PF21214">
    <property type="entry name" value="WHD_2nd_SelB_bact"/>
    <property type="match status" value="1"/>
</dbReference>
<dbReference type="PROSITE" id="PS00301">
    <property type="entry name" value="G_TR_1"/>
    <property type="match status" value="1"/>
</dbReference>
<evidence type="ECO:0000313" key="11">
    <source>
        <dbReference type="Proteomes" id="UP000554144"/>
    </source>
</evidence>
<protein>
    <recommendedName>
        <fullName evidence="2">Selenocysteine-specific elongation factor</fullName>
    </recommendedName>
    <alternativeName>
        <fullName evidence="8">SelB translation factor</fullName>
    </alternativeName>
</protein>
<evidence type="ECO:0000256" key="4">
    <source>
        <dbReference type="ARBA" id="ARBA00022741"/>
    </source>
</evidence>
<comment type="function">
    <text evidence="7">Translation factor necessary for the incorporation of selenocysteine into proteins. It probably replaces EF-Tu for the insertion of selenocysteine directed by the UGA codon. SelB binds GTP and GDP.</text>
</comment>
<evidence type="ECO:0000256" key="8">
    <source>
        <dbReference type="ARBA" id="ARBA00031615"/>
    </source>
</evidence>
<dbReference type="Pfam" id="PF09107">
    <property type="entry name" value="WHD_3rd_SelB"/>
    <property type="match status" value="1"/>
</dbReference>
<dbReference type="Gene3D" id="3.40.50.300">
    <property type="entry name" value="P-loop containing nucleotide triphosphate hydrolases"/>
    <property type="match status" value="1"/>
</dbReference>
<dbReference type="GO" id="GO:0003746">
    <property type="term" value="F:translation elongation factor activity"/>
    <property type="evidence" value="ECO:0007669"/>
    <property type="project" value="UniProtKB-KW"/>
</dbReference>
<dbReference type="SUPFAM" id="SSF50447">
    <property type="entry name" value="Translation proteins"/>
    <property type="match status" value="1"/>
</dbReference>
<evidence type="ECO:0000256" key="1">
    <source>
        <dbReference type="ARBA" id="ARBA00004496"/>
    </source>
</evidence>
<dbReference type="PROSITE" id="PS51722">
    <property type="entry name" value="G_TR_2"/>
    <property type="match status" value="1"/>
</dbReference>